<feature type="region of interest" description="Disordered" evidence="6">
    <location>
        <begin position="16"/>
        <end position="47"/>
    </location>
</feature>
<feature type="compositionally biased region" description="Basic and acidic residues" evidence="6">
    <location>
        <begin position="385"/>
        <end position="398"/>
    </location>
</feature>
<feature type="transmembrane region" description="Helical" evidence="7">
    <location>
        <begin position="168"/>
        <end position="192"/>
    </location>
</feature>
<reference evidence="9" key="1">
    <citation type="submission" date="2023-01" db="EMBL/GenBank/DDBJ databases">
        <authorList>
            <person name="Van Ghelder C."/>
            <person name="Rancurel C."/>
        </authorList>
    </citation>
    <scope>NUCLEOTIDE SEQUENCE</scope>
    <source>
        <strain evidence="9">CNCM I-4278</strain>
    </source>
</reference>
<dbReference type="PANTHER" id="PTHR33048:SF47">
    <property type="entry name" value="INTEGRAL MEMBRANE PROTEIN-RELATED"/>
    <property type="match status" value="1"/>
</dbReference>
<dbReference type="GO" id="GO:0016020">
    <property type="term" value="C:membrane"/>
    <property type="evidence" value="ECO:0007669"/>
    <property type="project" value="UniProtKB-SubCell"/>
</dbReference>
<evidence type="ECO:0000256" key="4">
    <source>
        <dbReference type="ARBA" id="ARBA00023136"/>
    </source>
</evidence>
<proteinExistence type="inferred from homology"/>
<evidence type="ECO:0000256" key="3">
    <source>
        <dbReference type="ARBA" id="ARBA00022989"/>
    </source>
</evidence>
<feature type="domain" description="Rhodopsin" evidence="8">
    <location>
        <begin position="70"/>
        <end position="307"/>
    </location>
</feature>
<organism evidence="9 10">
    <name type="scientific">Periconia digitata</name>
    <dbReference type="NCBI Taxonomy" id="1303443"/>
    <lineage>
        <taxon>Eukaryota</taxon>
        <taxon>Fungi</taxon>
        <taxon>Dikarya</taxon>
        <taxon>Ascomycota</taxon>
        <taxon>Pezizomycotina</taxon>
        <taxon>Dothideomycetes</taxon>
        <taxon>Pleosporomycetidae</taxon>
        <taxon>Pleosporales</taxon>
        <taxon>Massarineae</taxon>
        <taxon>Periconiaceae</taxon>
        <taxon>Periconia</taxon>
    </lineage>
</organism>
<keyword evidence="10" id="KW-1185">Reference proteome</keyword>
<gene>
    <name evidence="9" type="ORF">PDIGIT_LOCUS14477</name>
</gene>
<sequence>MSSSSLFLAHLLTPRQSLDENVPSPPPTDPSQTFLAPPPGIPHNPADDQRTRNIAGHVICLSLVTFAVALRSYTRTLVVKSFGWDDALLMVSYGLAVSMSALILWSYEFGIGRHVWDVPVGMMERGLELNAYGAWIYIIVGTTYRLAILTVYYRIFAINKTARTVIRVGYVVILLANITVFFAVVFVCNPPSEVWKVLSPRPNCRNGRPWAYVNGSLNVLEDLFVLVLPLPMVLRMKMQAARKIRLLSVFGLAVFALAASVVRLVETRHLQTTDDFTRGFGEIGFWSTIEVNVAITCASMTIIPAFLQHHWPRVASLFASKGDTTIFTTMSTAVVKSKPRTVVEEEDDDEMDLGLGDGRMEERERLTVRRETGFREEEVELESVGEQRDDGGGARRMV</sequence>
<keyword evidence="2 7" id="KW-0812">Transmembrane</keyword>
<dbReference type="OrthoDB" id="444631at2759"/>
<feature type="transmembrane region" description="Helical" evidence="7">
    <location>
        <begin position="285"/>
        <end position="307"/>
    </location>
</feature>
<evidence type="ECO:0000313" key="10">
    <source>
        <dbReference type="Proteomes" id="UP001152607"/>
    </source>
</evidence>
<dbReference type="InterPro" id="IPR052337">
    <property type="entry name" value="SAT4-like"/>
</dbReference>
<comment type="similarity">
    <text evidence="5">Belongs to the SAT4 family.</text>
</comment>
<feature type="compositionally biased region" description="Basic and acidic residues" evidence="6">
    <location>
        <begin position="358"/>
        <end position="376"/>
    </location>
</feature>
<evidence type="ECO:0000256" key="1">
    <source>
        <dbReference type="ARBA" id="ARBA00004141"/>
    </source>
</evidence>
<dbReference type="AlphaFoldDB" id="A0A9W4US12"/>
<dbReference type="EMBL" id="CAOQHR010000011">
    <property type="protein sequence ID" value="CAI6341281.1"/>
    <property type="molecule type" value="Genomic_DNA"/>
</dbReference>
<dbReference type="InterPro" id="IPR049326">
    <property type="entry name" value="Rhodopsin_dom_fungi"/>
</dbReference>
<evidence type="ECO:0000259" key="8">
    <source>
        <dbReference type="Pfam" id="PF20684"/>
    </source>
</evidence>
<dbReference type="Pfam" id="PF20684">
    <property type="entry name" value="Fung_rhodopsin"/>
    <property type="match status" value="1"/>
</dbReference>
<evidence type="ECO:0000313" key="9">
    <source>
        <dbReference type="EMBL" id="CAI6341281.1"/>
    </source>
</evidence>
<keyword evidence="3 7" id="KW-1133">Transmembrane helix</keyword>
<feature type="transmembrane region" description="Helical" evidence="7">
    <location>
        <begin position="132"/>
        <end position="156"/>
    </location>
</feature>
<feature type="region of interest" description="Disordered" evidence="6">
    <location>
        <begin position="342"/>
        <end position="398"/>
    </location>
</feature>
<name>A0A9W4US12_9PLEO</name>
<keyword evidence="4 7" id="KW-0472">Membrane</keyword>
<evidence type="ECO:0000256" key="5">
    <source>
        <dbReference type="ARBA" id="ARBA00038359"/>
    </source>
</evidence>
<dbReference type="PANTHER" id="PTHR33048">
    <property type="entry name" value="PTH11-LIKE INTEGRAL MEMBRANE PROTEIN (AFU_ORTHOLOGUE AFUA_5G11245)"/>
    <property type="match status" value="1"/>
</dbReference>
<feature type="transmembrane region" description="Helical" evidence="7">
    <location>
        <begin position="246"/>
        <end position="265"/>
    </location>
</feature>
<comment type="subcellular location">
    <subcellularLocation>
        <location evidence="1">Membrane</location>
        <topology evidence="1">Multi-pass membrane protein</topology>
    </subcellularLocation>
</comment>
<feature type="transmembrane region" description="Helical" evidence="7">
    <location>
        <begin position="54"/>
        <end position="74"/>
    </location>
</feature>
<comment type="caution">
    <text evidence="9">The sequence shown here is derived from an EMBL/GenBank/DDBJ whole genome shotgun (WGS) entry which is preliminary data.</text>
</comment>
<evidence type="ECO:0000256" key="7">
    <source>
        <dbReference type="SAM" id="Phobius"/>
    </source>
</evidence>
<dbReference type="Proteomes" id="UP001152607">
    <property type="component" value="Unassembled WGS sequence"/>
</dbReference>
<protein>
    <recommendedName>
        <fullName evidence="8">Rhodopsin domain-containing protein</fullName>
    </recommendedName>
</protein>
<evidence type="ECO:0000256" key="2">
    <source>
        <dbReference type="ARBA" id="ARBA00022692"/>
    </source>
</evidence>
<accession>A0A9W4US12</accession>
<feature type="transmembrane region" description="Helical" evidence="7">
    <location>
        <begin position="86"/>
        <end position="107"/>
    </location>
</feature>
<evidence type="ECO:0000256" key="6">
    <source>
        <dbReference type="SAM" id="MobiDB-lite"/>
    </source>
</evidence>
<feature type="transmembrane region" description="Helical" evidence="7">
    <location>
        <begin position="212"/>
        <end position="234"/>
    </location>
</feature>